<dbReference type="PANTHER" id="PTHR43252">
    <property type="entry name" value="TRANSCRIPTIONAL REGULATOR YQJI"/>
    <property type="match status" value="1"/>
</dbReference>
<feature type="domain" description="Transcription regulator PadR N-terminal" evidence="1">
    <location>
        <begin position="11"/>
        <end position="82"/>
    </location>
</feature>
<protein>
    <recommendedName>
        <fullName evidence="5">PadR family transcriptional regulator</fullName>
    </recommendedName>
</protein>
<dbReference type="Proteomes" id="UP000236151">
    <property type="component" value="Unassembled WGS sequence"/>
</dbReference>
<dbReference type="AlphaFoldDB" id="A0A2K2F3L7"/>
<dbReference type="PANTHER" id="PTHR43252:SF6">
    <property type="entry name" value="NEGATIVE TRANSCRIPTION REGULATOR PADR"/>
    <property type="match status" value="1"/>
</dbReference>
<dbReference type="InterPro" id="IPR036390">
    <property type="entry name" value="WH_DNA-bd_sf"/>
</dbReference>
<dbReference type="EMBL" id="NIOJ01000015">
    <property type="protein sequence ID" value="PNT99828.1"/>
    <property type="molecule type" value="Genomic_DNA"/>
</dbReference>
<evidence type="ECO:0000259" key="1">
    <source>
        <dbReference type="Pfam" id="PF03551"/>
    </source>
</evidence>
<name>A0A2K2F3L7_9CLOT</name>
<dbReference type="Pfam" id="PF03551">
    <property type="entry name" value="PadR"/>
    <property type="match status" value="1"/>
</dbReference>
<evidence type="ECO:0000313" key="4">
    <source>
        <dbReference type="Proteomes" id="UP000236151"/>
    </source>
</evidence>
<dbReference type="InterPro" id="IPR036388">
    <property type="entry name" value="WH-like_DNA-bd_sf"/>
</dbReference>
<dbReference type="Gene3D" id="6.10.140.190">
    <property type="match status" value="1"/>
</dbReference>
<organism evidence="3 4">
    <name type="scientific">Clostridium thermosuccinogenes</name>
    <dbReference type="NCBI Taxonomy" id="84032"/>
    <lineage>
        <taxon>Bacteria</taxon>
        <taxon>Bacillati</taxon>
        <taxon>Bacillota</taxon>
        <taxon>Clostridia</taxon>
        <taxon>Eubacteriales</taxon>
        <taxon>Clostridiaceae</taxon>
        <taxon>Clostridium</taxon>
    </lineage>
</organism>
<evidence type="ECO:0008006" key="5">
    <source>
        <dbReference type="Google" id="ProtNLM"/>
    </source>
</evidence>
<dbReference type="SUPFAM" id="SSF46785">
    <property type="entry name" value="Winged helix' DNA-binding domain"/>
    <property type="match status" value="1"/>
</dbReference>
<sequence>MALKNKSIYAILGILNLSPSSGYDIKKYSDKVLSGFWNENFGHIYPTLKMMLEDGMIEVVSREKNEKKIKYGITEKGKQELEAWLLEETTPQPMRSEFLLKLLFSSSQPREKVIHMLENYKKLHEKNLDKYLGMLKDLEQGNQDISKERVCFVKAVLRRGIISNEAVIRWCDETIEELQRS</sequence>
<evidence type="ECO:0000313" key="3">
    <source>
        <dbReference type="EMBL" id="PNT99828.1"/>
    </source>
</evidence>
<reference evidence="3 4" key="1">
    <citation type="submission" date="2017-06" db="EMBL/GenBank/DDBJ databases">
        <title>Investigating the central metabolism of Clostridium thermosuccinogenes.</title>
        <authorList>
            <person name="Koendjbiharie J.G."/>
            <person name="van Kranenburg R."/>
        </authorList>
    </citation>
    <scope>NUCLEOTIDE SEQUENCE [LARGE SCALE GENOMIC DNA]</scope>
    <source>
        <strain evidence="3 4">DSM 5806</strain>
    </source>
</reference>
<keyword evidence="4" id="KW-1185">Reference proteome</keyword>
<accession>A0A2K2F3L7</accession>
<comment type="caution">
    <text evidence="3">The sequence shown here is derived from an EMBL/GenBank/DDBJ whole genome shotgun (WGS) entry which is preliminary data.</text>
</comment>
<dbReference type="Gene3D" id="1.10.10.10">
    <property type="entry name" value="Winged helix-like DNA-binding domain superfamily/Winged helix DNA-binding domain"/>
    <property type="match status" value="1"/>
</dbReference>
<proteinExistence type="predicted"/>
<dbReference type="OrthoDB" id="9783723at2"/>
<gene>
    <name evidence="3" type="ORF">CDQ84_07650</name>
</gene>
<dbReference type="RefSeq" id="WP_103081138.1">
    <property type="nucleotide sequence ID" value="NZ_CP021850.1"/>
</dbReference>
<feature type="domain" description="Transcription regulator PadR C-terminal" evidence="2">
    <location>
        <begin position="94"/>
        <end position="178"/>
    </location>
</feature>
<dbReference type="Pfam" id="PF10400">
    <property type="entry name" value="Vir_act_alpha_C"/>
    <property type="match status" value="1"/>
</dbReference>
<dbReference type="KEGG" id="cthd:CDO33_05355"/>
<evidence type="ECO:0000259" key="2">
    <source>
        <dbReference type="Pfam" id="PF10400"/>
    </source>
</evidence>
<dbReference type="InterPro" id="IPR005149">
    <property type="entry name" value="Tscrpt_reg_PadR_N"/>
</dbReference>
<dbReference type="InterPro" id="IPR018309">
    <property type="entry name" value="Tscrpt_reg_PadR_C"/>
</dbReference>